<keyword evidence="3" id="KW-1185">Reference proteome</keyword>
<evidence type="ECO:0000313" key="3">
    <source>
        <dbReference type="Proteomes" id="UP000219338"/>
    </source>
</evidence>
<feature type="domain" description="DUF4470" evidence="1">
    <location>
        <begin position="189"/>
        <end position="287"/>
    </location>
</feature>
<dbReference type="AlphaFoldDB" id="A0A284R146"/>
<dbReference type="STRING" id="47428.A0A284R146"/>
<dbReference type="Gene3D" id="1.25.40.10">
    <property type="entry name" value="Tetratricopeptide repeat domain"/>
    <property type="match status" value="1"/>
</dbReference>
<dbReference type="EMBL" id="FUEG01000003">
    <property type="protein sequence ID" value="SJL02422.1"/>
    <property type="molecule type" value="Genomic_DNA"/>
</dbReference>
<dbReference type="Proteomes" id="UP000219338">
    <property type="component" value="Unassembled WGS sequence"/>
</dbReference>
<evidence type="ECO:0000259" key="1">
    <source>
        <dbReference type="Pfam" id="PF14737"/>
    </source>
</evidence>
<dbReference type="InterPro" id="IPR027974">
    <property type="entry name" value="DUF4470"/>
</dbReference>
<dbReference type="OrthoDB" id="2423701at2759"/>
<dbReference type="InterPro" id="IPR011990">
    <property type="entry name" value="TPR-like_helical_dom_sf"/>
</dbReference>
<evidence type="ECO:0000313" key="2">
    <source>
        <dbReference type="EMBL" id="SJL02422.1"/>
    </source>
</evidence>
<dbReference type="SUPFAM" id="SSF48452">
    <property type="entry name" value="TPR-like"/>
    <property type="match status" value="1"/>
</dbReference>
<organism evidence="2 3">
    <name type="scientific">Armillaria ostoyae</name>
    <name type="common">Armillaria root rot fungus</name>
    <dbReference type="NCBI Taxonomy" id="47428"/>
    <lineage>
        <taxon>Eukaryota</taxon>
        <taxon>Fungi</taxon>
        <taxon>Dikarya</taxon>
        <taxon>Basidiomycota</taxon>
        <taxon>Agaricomycotina</taxon>
        <taxon>Agaricomycetes</taxon>
        <taxon>Agaricomycetidae</taxon>
        <taxon>Agaricales</taxon>
        <taxon>Marasmiineae</taxon>
        <taxon>Physalacriaceae</taxon>
        <taxon>Armillaria</taxon>
    </lineage>
</organism>
<proteinExistence type="predicted"/>
<reference evidence="3" key="1">
    <citation type="journal article" date="2017" name="Nat. Ecol. Evol.">
        <title>Genome expansion and lineage-specific genetic innovations in the forest pathogenic fungi Armillaria.</title>
        <authorList>
            <person name="Sipos G."/>
            <person name="Prasanna A.N."/>
            <person name="Walter M.C."/>
            <person name="O'Connor E."/>
            <person name="Balint B."/>
            <person name="Krizsan K."/>
            <person name="Kiss B."/>
            <person name="Hess J."/>
            <person name="Varga T."/>
            <person name="Slot J."/>
            <person name="Riley R."/>
            <person name="Boka B."/>
            <person name="Rigling D."/>
            <person name="Barry K."/>
            <person name="Lee J."/>
            <person name="Mihaltcheva S."/>
            <person name="LaButti K."/>
            <person name="Lipzen A."/>
            <person name="Waldron R."/>
            <person name="Moloney N.M."/>
            <person name="Sperisen C."/>
            <person name="Kredics L."/>
            <person name="Vagvoelgyi C."/>
            <person name="Patrignani A."/>
            <person name="Fitzpatrick D."/>
            <person name="Nagy I."/>
            <person name="Doyle S."/>
            <person name="Anderson J.B."/>
            <person name="Grigoriev I.V."/>
            <person name="Gueldener U."/>
            <person name="Muensterkoetter M."/>
            <person name="Nagy L.G."/>
        </authorList>
    </citation>
    <scope>NUCLEOTIDE SEQUENCE [LARGE SCALE GENOMIC DNA]</scope>
    <source>
        <strain evidence="3">C18/9</strain>
    </source>
</reference>
<dbReference type="Pfam" id="PF14737">
    <property type="entry name" value="DUF4470"/>
    <property type="match status" value="1"/>
</dbReference>
<gene>
    <name evidence="2" type="ORF">ARMOST_05749</name>
</gene>
<protein>
    <recommendedName>
        <fullName evidence="1">DUF4470 domain-containing protein</fullName>
    </recommendedName>
</protein>
<accession>A0A284R146</accession>
<dbReference type="OMA" id="PHWISEY"/>
<name>A0A284R146_ARMOS</name>
<sequence length="960" mass="110319">MLKLCAADLKEEGNKCFKSRWFAQAGKLYRQAEEIESDDPVYPSNLSAALYEMGDYAGSYQAILRSAKLLSKSPNPPLAAKLSLRLPKALTYGLRNNTLSSKDYYDEEQLIKRLKPPAGVSEGYWEEWERTIDEYDTVMRHASSARVNFVSLAMARKAARSDLEYFTIGHDDVMSIITDWGLENKKNPFDLLKVSVERLSRLSFIWGGGGDGRHILGSIIGLSQTFLELTSKKREASKFHFTLLDIHPTTITRNLCLFLMINELIVMRLRKHIDDAEEAEIEATIFYVWMGVVLPSYCHARYSDPLKSRVLSLSNNISRFMNVVRSLLRDLQTPSYQLPHWLHVTKDSIPGIVASLRYWDTQLSHRTVQEMLRRHRQFENSSVNLPNLHLQDIKAEIDDMNDDEVINFGQVQMQMPPPSEKEARQEWLTGMRIMMFRMLASGNNKSRCSSQFSNEEAWYGITQCFIPPKVLRARHKSFDELWAGISQSPTQVLKKQARKHIERTWKPNPSLFDGVQEVKFDYPSVEFNAFEMVERITQFNSRMGLLKERKMDEDCPAYSVSEIFFDAVVDGLLTLNDHIKIELLQGDISQELMKMAHGIDNRPPDFPRTFTRMWLSNVPDYTHGPMNMAVFAMPNLETEPDASVAANCLLNPSLWKDNGDNLIYNYSLLNGREFARFFGCRIVASGPWDAIEFSAKPFPRPLSTLATREELIVWMTRVFITNILPPEPPNPRKELLCRVRYPNNLTAFLGLLMRLPAIGYPPHWISEYLNTLLDDNLITDLVPYRGKFPIPLSEPARCVPCRRVNLSPWLAEFETIIALSYEALPFPVSLRLRRDDIRAYEAPLSIKDFGPLTLMEKFGNHDPVFSLVFYKRGTLVASMIQRTNRDTLVNVFEKGHGKGEVYVLSVLEQFGITKGSVRWKMGKETMAKMKEENWAFVAYRLDCHEISSSIVAERWWEVAA</sequence>